<sequence>MLHRLLLVRSDDLPDLAARWLASDLVDTESVRLLAGHDPHDPWALEQLLADCVAEAQTQVPSDPAAVQQIAVDWVSSTWRQTQETRWAVTMLARLGETDPEFDLGLFIGLDDEWSGGWGRLDAGLKEAAKQELGRLLHGDDGAPQTH</sequence>
<reference evidence="2" key="1">
    <citation type="journal article" date="2019" name="Int. J. Syst. Evol. Microbiol.">
        <title>The Global Catalogue of Microorganisms (GCM) 10K type strain sequencing project: providing services to taxonomists for standard genome sequencing and annotation.</title>
        <authorList>
            <consortium name="The Broad Institute Genomics Platform"/>
            <consortium name="The Broad Institute Genome Sequencing Center for Infectious Disease"/>
            <person name="Wu L."/>
            <person name="Ma J."/>
        </authorList>
    </citation>
    <scope>NUCLEOTIDE SEQUENCE [LARGE SCALE GENOMIC DNA]</scope>
    <source>
        <strain evidence="2">JCM 18532</strain>
    </source>
</reference>
<gene>
    <name evidence="1" type="ORF">GCM10023350_33420</name>
</gene>
<evidence type="ECO:0000313" key="2">
    <source>
        <dbReference type="Proteomes" id="UP001499882"/>
    </source>
</evidence>
<proteinExistence type="predicted"/>
<keyword evidence="2" id="KW-1185">Reference proteome</keyword>
<comment type="caution">
    <text evidence="1">The sequence shown here is derived from an EMBL/GenBank/DDBJ whole genome shotgun (WGS) entry which is preliminary data.</text>
</comment>
<dbReference type="EMBL" id="BAABKN010000021">
    <property type="protein sequence ID" value="GAA4745988.1"/>
    <property type="molecule type" value="Genomic_DNA"/>
</dbReference>
<evidence type="ECO:0008006" key="3">
    <source>
        <dbReference type="Google" id="ProtNLM"/>
    </source>
</evidence>
<accession>A0ABP8Z436</accession>
<protein>
    <recommendedName>
        <fullName evidence="3">DUF4192 family protein</fullName>
    </recommendedName>
</protein>
<evidence type="ECO:0000313" key="1">
    <source>
        <dbReference type="EMBL" id="GAA4745988.1"/>
    </source>
</evidence>
<organism evidence="1 2">
    <name type="scientific">Nocardioides endophyticus</name>
    <dbReference type="NCBI Taxonomy" id="1353775"/>
    <lineage>
        <taxon>Bacteria</taxon>
        <taxon>Bacillati</taxon>
        <taxon>Actinomycetota</taxon>
        <taxon>Actinomycetes</taxon>
        <taxon>Propionibacteriales</taxon>
        <taxon>Nocardioidaceae</taxon>
        <taxon>Nocardioides</taxon>
    </lineage>
</organism>
<dbReference type="Proteomes" id="UP001499882">
    <property type="component" value="Unassembled WGS sequence"/>
</dbReference>
<name>A0ABP8Z436_9ACTN</name>